<sequence>MSIDPGAYEIRNVMYQNYANQYEGKVVGYADHDVPSIPRDVDVDLTAIWSISRLNNGKYTLRNIDSNDYAASRTFPSIEENIIVTPALQQWDIKETAIKGRYVIYTTAADIELFWGLTNGWLFTEISLRDIPNTPSNQWQLTKFDSWRLLGQVRKKLAELRHVNSRLSEDYQKLRDDYSKLQDEHTKLQDEHTKLSNTAERRDGDAVEAVQKGGARNLKAGPNSRRREGVPPFAGRDWT</sequence>
<dbReference type="EMBL" id="ML170183">
    <property type="protein sequence ID" value="TDL21065.1"/>
    <property type="molecule type" value="Genomic_DNA"/>
</dbReference>
<dbReference type="OrthoDB" id="3266227at2759"/>
<evidence type="ECO:0000313" key="2">
    <source>
        <dbReference type="EMBL" id="TDL21065.1"/>
    </source>
</evidence>
<dbReference type="Proteomes" id="UP000294933">
    <property type="component" value="Unassembled WGS sequence"/>
</dbReference>
<evidence type="ECO:0000313" key="3">
    <source>
        <dbReference type="Proteomes" id="UP000294933"/>
    </source>
</evidence>
<keyword evidence="3" id="KW-1185">Reference proteome</keyword>
<proteinExistence type="predicted"/>
<dbReference type="VEuPathDB" id="FungiDB:BD410DRAFT_790119"/>
<organism evidence="2 3">
    <name type="scientific">Rickenella mellea</name>
    <dbReference type="NCBI Taxonomy" id="50990"/>
    <lineage>
        <taxon>Eukaryota</taxon>
        <taxon>Fungi</taxon>
        <taxon>Dikarya</taxon>
        <taxon>Basidiomycota</taxon>
        <taxon>Agaricomycotina</taxon>
        <taxon>Agaricomycetes</taxon>
        <taxon>Hymenochaetales</taxon>
        <taxon>Rickenellaceae</taxon>
        <taxon>Rickenella</taxon>
    </lineage>
</organism>
<evidence type="ECO:0000256" key="1">
    <source>
        <dbReference type="SAM" id="MobiDB-lite"/>
    </source>
</evidence>
<feature type="region of interest" description="Disordered" evidence="1">
    <location>
        <begin position="182"/>
        <end position="239"/>
    </location>
</feature>
<gene>
    <name evidence="2" type="ORF">BD410DRAFT_790119</name>
</gene>
<dbReference type="Gene3D" id="2.80.10.50">
    <property type="match status" value="1"/>
</dbReference>
<dbReference type="AlphaFoldDB" id="A0A4Y7Q0Y9"/>
<reference evidence="2 3" key="1">
    <citation type="submission" date="2018-06" db="EMBL/GenBank/DDBJ databases">
        <title>A transcriptomic atlas of mushroom development highlights an independent origin of complex multicellularity.</title>
        <authorList>
            <consortium name="DOE Joint Genome Institute"/>
            <person name="Krizsan K."/>
            <person name="Almasi E."/>
            <person name="Merenyi Z."/>
            <person name="Sahu N."/>
            <person name="Viragh M."/>
            <person name="Koszo T."/>
            <person name="Mondo S."/>
            <person name="Kiss B."/>
            <person name="Balint B."/>
            <person name="Kues U."/>
            <person name="Barry K."/>
            <person name="Hegedus J.C."/>
            <person name="Henrissat B."/>
            <person name="Johnson J."/>
            <person name="Lipzen A."/>
            <person name="Ohm R."/>
            <person name="Nagy I."/>
            <person name="Pangilinan J."/>
            <person name="Yan J."/>
            <person name="Xiong Y."/>
            <person name="Grigoriev I.V."/>
            <person name="Hibbett D.S."/>
            <person name="Nagy L.G."/>
        </authorList>
    </citation>
    <scope>NUCLEOTIDE SEQUENCE [LARGE SCALE GENOMIC DNA]</scope>
    <source>
        <strain evidence="2 3">SZMC22713</strain>
    </source>
</reference>
<dbReference type="STRING" id="50990.A0A4Y7Q0Y9"/>
<accession>A0A4Y7Q0Y9</accession>
<protein>
    <submittedName>
        <fullName evidence="2">Uncharacterized protein</fullName>
    </submittedName>
</protein>
<name>A0A4Y7Q0Y9_9AGAM</name>
<feature type="compositionally biased region" description="Basic and acidic residues" evidence="1">
    <location>
        <begin position="182"/>
        <end position="205"/>
    </location>
</feature>